<dbReference type="GO" id="GO:0043190">
    <property type="term" value="C:ATP-binding cassette (ABC) transporter complex"/>
    <property type="evidence" value="ECO:0007669"/>
    <property type="project" value="InterPro"/>
</dbReference>
<dbReference type="InterPro" id="IPR037294">
    <property type="entry name" value="ABC_BtuC-like"/>
</dbReference>
<organism evidence="10 11">
    <name type="scientific">Saltatorellus ferox</name>
    <dbReference type="NCBI Taxonomy" id="2528018"/>
    <lineage>
        <taxon>Bacteria</taxon>
        <taxon>Pseudomonadati</taxon>
        <taxon>Planctomycetota</taxon>
        <taxon>Planctomycetia</taxon>
        <taxon>Planctomycetia incertae sedis</taxon>
        <taxon>Saltatorellus</taxon>
    </lineage>
</organism>
<dbReference type="PANTHER" id="PTHR30477">
    <property type="entry name" value="ABC-TRANSPORTER METAL-BINDING PROTEIN"/>
    <property type="match status" value="1"/>
</dbReference>
<proteinExistence type="inferred from homology"/>
<keyword evidence="11" id="KW-1185">Reference proteome</keyword>
<dbReference type="Proteomes" id="UP000320390">
    <property type="component" value="Chromosome"/>
</dbReference>
<keyword evidence="5 8" id="KW-0812">Transmembrane</keyword>
<feature type="transmembrane region" description="Helical" evidence="9">
    <location>
        <begin position="100"/>
        <end position="122"/>
    </location>
</feature>
<name>A0A518ELF7_9BACT</name>
<evidence type="ECO:0000256" key="1">
    <source>
        <dbReference type="ARBA" id="ARBA00004651"/>
    </source>
</evidence>
<dbReference type="RefSeq" id="WP_419190851.1">
    <property type="nucleotide sequence ID" value="NZ_CP036434.1"/>
</dbReference>
<gene>
    <name evidence="10" type="primary">mntB_2</name>
    <name evidence="10" type="ORF">Poly30_04180</name>
</gene>
<evidence type="ECO:0000256" key="4">
    <source>
        <dbReference type="ARBA" id="ARBA00022475"/>
    </source>
</evidence>
<evidence type="ECO:0000256" key="2">
    <source>
        <dbReference type="ARBA" id="ARBA00008034"/>
    </source>
</evidence>
<dbReference type="Pfam" id="PF00950">
    <property type="entry name" value="ABC-3"/>
    <property type="match status" value="1"/>
</dbReference>
<feature type="transmembrane region" description="Helical" evidence="9">
    <location>
        <begin position="178"/>
        <end position="196"/>
    </location>
</feature>
<evidence type="ECO:0000256" key="9">
    <source>
        <dbReference type="SAM" id="Phobius"/>
    </source>
</evidence>
<evidence type="ECO:0000256" key="5">
    <source>
        <dbReference type="ARBA" id="ARBA00022692"/>
    </source>
</evidence>
<sequence length="348" mass="34898">MIGPASTDGTLARWFEVLTLSGGYNTNVVLFGVALLGLAAGAVGSFAMLKKQSLVADAFAHASLVGVAVAFLVQAWFHSWSGSPEAALAGAARPGPERNMVVLLVGAGIAGAAAVAAIEFLVRKTRLRADTATAAVSSASFGAGIATLSIARRVSGADQAGLDSLIFGAASSMTRADAYAMAALALIAALFTAVLFKPLRAVAFNDRFARTSGLPVNAIDIALGALVAAVTLAGMQAVGMLLVVALLITPCATARLWTRAVGPLVATSAALGATCGVLGVSLSRVLPSVPTGAVVVLIAAAAFVVSALFAPERGLLAGLRRERRMRAAVLVALRAPGDPGVNSGGAER</sequence>
<evidence type="ECO:0000313" key="10">
    <source>
        <dbReference type="EMBL" id="QDV04924.1"/>
    </source>
</evidence>
<protein>
    <submittedName>
        <fullName evidence="10">Manganese transport system membrane protein MntB</fullName>
    </submittedName>
</protein>
<keyword evidence="7 9" id="KW-0472">Membrane</keyword>
<dbReference type="InterPro" id="IPR001626">
    <property type="entry name" value="ABC_TroCD"/>
</dbReference>
<dbReference type="PANTHER" id="PTHR30477:SF3">
    <property type="entry name" value="METAL TRANSPORT SYSTEM MEMBRANE PROTEIN CT_069-RELATED"/>
    <property type="match status" value="1"/>
</dbReference>
<feature type="transmembrane region" description="Helical" evidence="9">
    <location>
        <begin position="221"/>
        <end position="248"/>
    </location>
</feature>
<accession>A0A518ELF7</accession>
<evidence type="ECO:0000313" key="11">
    <source>
        <dbReference type="Proteomes" id="UP000320390"/>
    </source>
</evidence>
<dbReference type="SUPFAM" id="SSF81345">
    <property type="entry name" value="ABC transporter involved in vitamin B12 uptake, BtuC"/>
    <property type="match status" value="1"/>
</dbReference>
<dbReference type="GO" id="GO:0010043">
    <property type="term" value="P:response to zinc ion"/>
    <property type="evidence" value="ECO:0007669"/>
    <property type="project" value="TreeGrafter"/>
</dbReference>
<keyword evidence="4" id="KW-1003">Cell membrane</keyword>
<feature type="transmembrane region" description="Helical" evidence="9">
    <location>
        <begin position="294"/>
        <end position="316"/>
    </location>
</feature>
<evidence type="ECO:0000256" key="3">
    <source>
        <dbReference type="ARBA" id="ARBA00022448"/>
    </source>
</evidence>
<evidence type="ECO:0000256" key="7">
    <source>
        <dbReference type="ARBA" id="ARBA00023136"/>
    </source>
</evidence>
<dbReference type="EMBL" id="CP036434">
    <property type="protein sequence ID" value="QDV04924.1"/>
    <property type="molecule type" value="Genomic_DNA"/>
</dbReference>
<comment type="similarity">
    <text evidence="2 8">Belongs to the ABC-3 integral membrane protein family.</text>
</comment>
<feature type="transmembrane region" description="Helical" evidence="9">
    <location>
        <begin position="58"/>
        <end position="80"/>
    </location>
</feature>
<feature type="transmembrane region" description="Helical" evidence="9">
    <location>
        <begin position="28"/>
        <end position="49"/>
    </location>
</feature>
<dbReference type="GO" id="GO:0055085">
    <property type="term" value="P:transmembrane transport"/>
    <property type="evidence" value="ECO:0007669"/>
    <property type="project" value="InterPro"/>
</dbReference>
<dbReference type="Gene3D" id="1.10.3470.10">
    <property type="entry name" value="ABC transporter involved in vitamin B12 uptake, BtuC"/>
    <property type="match status" value="1"/>
</dbReference>
<keyword evidence="3 8" id="KW-0813">Transport</keyword>
<comment type="subcellular location">
    <subcellularLocation>
        <location evidence="1 8">Cell membrane</location>
        <topology evidence="1 8">Multi-pass membrane protein</topology>
    </subcellularLocation>
</comment>
<feature type="transmembrane region" description="Helical" evidence="9">
    <location>
        <begin position="260"/>
        <end position="282"/>
    </location>
</feature>
<evidence type="ECO:0000256" key="8">
    <source>
        <dbReference type="RuleBase" id="RU003943"/>
    </source>
</evidence>
<reference evidence="10 11" key="1">
    <citation type="submission" date="2019-02" db="EMBL/GenBank/DDBJ databases">
        <title>Deep-cultivation of Planctomycetes and their phenomic and genomic characterization uncovers novel biology.</title>
        <authorList>
            <person name="Wiegand S."/>
            <person name="Jogler M."/>
            <person name="Boedeker C."/>
            <person name="Pinto D."/>
            <person name="Vollmers J."/>
            <person name="Rivas-Marin E."/>
            <person name="Kohn T."/>
            <person name="Peeters S.H."/>
            <person name="Heuer A."/>
            <person name="Rast P."/>
            <person name="Oberbeckmann S."/>
            <person name="Bunk B."/>
            <person name="Jeske O."/>
            <person name="Meyerdierks A."/>
            <person name="Storesund J.E."/>
            <person name="Kallscheuer N."/>
            <person name="Luecker S."/>
            <person name="Lage O.M."/>
            <person name="Pohl T."/>
            <person name="Merkel B.J."/>
            <person name="Hornburger P."/>
            <person name="Mueller R.-W."/>
            <person name="Bruemmer F."/>
            <person name="Labrenz M."/>
            <person name="Spormann A.M."/>
            <person name="Op den Camp H."/>
            <person name="Overmann J."/>
            <person name="Amann R."/>
            <person name="Jetten M.S.M."/>
            <person name="Mascher T."/>
            <person name="Medema M.H."/>
            <person name="Devos D.P."/>
            <person name="Kaster A.-K."/>
            <person name="Ovreas L."/>
            <person name="Rohde M."/>
            <person name="Galperin M.Y."/>
            <person name="Jogler C."/>
        </authorList>
    </citation>
    <scope>NUCLEOTIDE SEQUENCE [LARGE SCALE GENOMIC DNA]</scope>
    <source>
        <strain evidence="10 11">Poly30</strain>
    </source>
</reference>
<dbReference type="AlphaFoldDB" id="A0A518ELF7"/>
<evidence type="ECO:0000256" key="6">
    <source>
        <dbReference type="ARBA" id="ARBA00022989"/>
    </source>
</evidence>
<keyword evidence="6 9" id="KW-1133">Transmembrane helix</keyword>